<reference evidence="2" key="1">
    <citation type="submission" date="2024-07" db="EMBL/GenBank/DDBJ databases">
        <title>Two chromosome-level genome assemblies of Korean endemic species Abeliophyllum distichum and Forsythia ovata (Oleaceae).</title>
        <authorList>
            <person name="Jang H."/>
        </authorList>
    </citation>
    <scope>NUCLEOTIDE SEQUENCE [LARGE SCALE GENOMIC DNA]</scope>
</reference>
<dbReference type="PANTHER" id="PTHR10242:SF4">
    <property type="entry name" value="OS07G0657600 PROTEIN"/>
    <property type="match status" value="1"/>
</dbReference>
<keyword evidence="2" id="KW-1185">Reference proteome</keyword>
<protein>
    <recommendedName>
        <fullName evidence="3">HhH-GPD domain-containing protein</fullName>
    </recommendedName>
</protein>
<organism evidence="1 2">
    <name type="scientific">Forsythia ovata</name>
    <dbReference type="NCBI Taxonomy" id="205694"/>
    <lineage>
        <taxon>Eukaryota</taxon>
        <taxon>Viridiplantae</taxon>
        <taxon>Streptophyta</taxon>
        <taxon>Embryophyta</taxon>
        <taxon>Tracheophyta</taxon>
        <taxon>Spermatophyta</taxon>
        <taxon>Magnoliopsida</taxon>
        <taxon>eudicotyledons</taxon>
        <taxon>Gunneridae</taxon>
        <taxon>Pentapetalae</taxon>
        <taxon>asterids</taxon>
        <taxon>lamiids</taxon>
        <taxon>Lamiales</taxon>
        <taxon>Oleaceae</taxon>
        <taxon>Forsythieae</taxon>
        <taxon>Forsythia</taxon>
    </lineage>
</organism>
<dbReference type="PANTHER" id="PTHR10242">
    <property type="entry name" value="8-OXOGUANINE DNA GLYCOSYLASE"/>
    <property type="match status" value="1"/>
</dbReference>
<accession>A0ABD1TM89</accession>
<dbReference type="InterPro" id="IPR011257">
    <property type="entry name" value="DNA_glycosylase"/>
</dbReference>
<name>A0ABD1TM89_9LAMI</name>
<dbReference type="EMBL" id="JBFOLJ010000008">
    <property type="protein sequence ID" value="KAL2513851.1"/>
    <property type="molecule type" value="Genomic_DNA"/>
</dbReference>
<gene>
    <name evidence="1" type="ORF">Fot_27822</name>
</gene>
<comment type="caution">
    <text evidence="1">The sequence shown here is derived from an EMBL/GenBank/DDBJ whole genome shotgun (WGS) entry which is preliminary data.</text>
</comment>
<evidence type="ECO:0000313" key="2">
    <source>
        <dbReference type="Proteomes" id="UP001604277"/>
    </source>
</evidence>
<dbReference type="Proteomes" id="UP001604277">
    <property type="component" value="Unassembled WGS sequence"/>
</dbReference>
<dbReference type="SUPFAM" id="SSF48150">
    <property type="entry name" value="DNA-glycosylase"/>
    <property type="match status" value="1"/>
</dbReference>
<dbReference type="InterPro" id="IPR052054">
    <property type="entry name" value="Oxidative_DNA_repair_enzyme"/>
</dbReference>
<dbReference type="AlphaFoldDB" id="A0ABD1TM89"/>
<sequence length="453" mass="51337">MNSEGTAAPTATGVVVVELPLGDAAASFNLEKAVCSHGLFMMAPNHWDPQSKTLQRPLRLSLDPHHEDHEASLMVQISHPLHSLHALRLCVYGTNSLSTQHQHYLLDQVRRMLRLSNEENWRIRDFQEVHEEAKNRGFGRVFRSPTLFEDMVKCILLCNCQWSRTLSMAKALCELQLELQLPLSNESLANAANKTISGCQTVETNQFVPKTPAGKESKKNPGVCKSSINLANRFAEVKETEENANLERSVQISDCFQPLEGKEVSSCTKIGNFPSPRELASLDEKFLAKRCNLGYRAGRIMNLAREIVDGRVRLRELEDICGTLSLPEYDKLAEKLKVIDGFGPFTCANVLMCMGFYHVIPTDSETIRHLEQVHAKSSMIQTVQRDVEVIYGKYAPFQFLAYWSEVWQFYEEWFGKLSEMSPSDYKLITAANMRPKRNGKKKKKRIKLSVADI</sequence>
<dbReference type="Gene3D" id="1.10.340.30">
    <property type="entry name" value="Hypothetical protein, domain 2"/>
    <property type="match status" value="1"/>
</dbReference>
<proteinExistence type="predicted"/>
<evidence type="ECO:0008006" key="3">
    <source>
        <dbReference type="Google" id="ProtNLM"/>
    </source>
</evidence>
<evidence type="ECO:0000313" key="1">
    <source>
        <dbReference type="EMBL" id="KAL2513851.1"/>
    </source>
</evidence>